<dbReference type="Proteomes" id="UP000186292">
    <property type="component" value="Unassembled WGS sequence"/>
</dbReference>
<dbReference type="GO" id="GO:0004040">
    <property type="term" value="F:amidase activity"/>
    <property type="evidence" value="ECO:0007669"/>
    <property type="project" value="UniProtKB-EC"/>
</dbReference>
<dbReference type="Pfam" id="PF01425">
    <property type="entry name" value="Amidase"/>
    <property type="match status" value="1"/>
</dbReference>
<name>A0A1N7J256_9CORY</name>
<dbReference type="EMBL" id="FTOF01000003">
    <property type="protein sequence ID" value="SIS43410.1"/>
    <property type="molecule type" value="Genomic_DNA"/>
</dbReference>
<evidence type="ECO:0000256" key="2">
    <source>
        <dbReference type="ARBA" id="ARBA00009199"/>
    </source>
</evidence>
<dbReference type="STRING" id="1161099.SAMN05444817_103178"/>
<evidence type="ECO:0000259" key="4">
    <source>
        <dbReference type="Pfam" id="PF01425"/>
    </source>
</evidence>
<comment type="catalytic activity">
    <reaction evidence="1">
        <text>a monocarboxylic acid amide + H2O = a monocarboxylate + NH4(+)</text>
        <dbReference type="Rhea" id="RHEA:12020"/>
        <dbReference type="ChEBI" id="CHEBI:15377"/>
        <dbReference type="ChEBI" id="CHEBI:28938"/>
        <dbReference type="ChEBI" id="CHEBI:35757"/>
        <dbReference type="ChEBI" id="CHEBI:83628"/>
        <dbReference type="EC" id="3.5.1.4"/>
    </reaction>
</comment>
<sequence>MGGWVIPAKDTADVAGWPTSWGNPSRRTIAAETSPFVEWMLREGVQINGKTVTSELGATIYAERPGVPVLSSPAYPGCTPGGSSTGAAVVVAEGLHRAAHGSDAGGSLRVPAAACEVVGFKPAGRPVSGSVDGFITASVADQIELWGTRPRGLEGLTVGVLTQPLFTPNARVAADRAAVVEQAAAAVSDVCEVLEIAPYPAATETYRHFSARIKQAFAKADPKDSAYIAWLRDEGRSVTPSQLSTARHHIDALPEVLRAEWGVDAVITPMIATDPPPLGFFPSLPPADSFEAQTEWSPWGSLFNLTGAPAIAVGPVQIGGVSAAADDAAVLELARLVEPVVAGWRETRAPGR</sequence>
<evidence type="ECO:0000313" key="6">
    <source>
        <dbReference type="Proteomes" id="UP000186292"/>
    </source>
</evidence>
<comment type="similarity">
    <text evidence="2">Belongs to the amidase family.</text>
</comment>
<dbReference type="SUPFAM" id="SSF75304">
    <property type="entry name" value="Amidase signature (AS) enzymes"/>
    <property type="match status" value="1"/>
</dbReference>
<feature type="domain" description="Amidase" evidence="4">
    <location>
        <begin position="6"/>
        <end position="128"/>
    </location>
</feature>
<reference evidence="6" key="1">
    <citation type="submission" date="2017-01" db="EMBL/GenBank/DDBJ databases">
        <authorList>
            <person name="Varghese N."/>
            <person name="Submissions S."/>
        </authorList>
    </citation>
    <scope>NUCLEOTIDE SEQUENCE [LARGE SCALE GENOMIC DNA]</scope>
    <source>
        <strain evidence="6">DSM 44531</strain>
    </source>
</reference>
<dbReference type="PANTHER" id="PTHR11895">
    <property type="entry name" value="TRANSAMIDASE"/>
    <property type="match status" value="1"/>
</dbReference>
<evidence type="ECO:0000256" key="1">
    <source>
        <dbReference type="ARBA" id="ARBA00001311"/>
    </source>
</evidence>
<dbReference type="InterPro" id="IPR000120">
    <property type="entry name" value="Amidase"/>
</dbReference>
<accession>A0A1N7J256</accession>
<keyword evidence="6" id="KW-1185">Reference proteome</keyword>
<organism evidence="5 6">
    <name type="scientific">Corynebacterium appendicis CIP 107643</name>
    <dbReference type="NCBI Taxonomy" id="1161099"/>
    <lineage>
        <taxon>Bacteria</taxon>
        <taxon>Bacillati</taxon>
        <taxon>Actinomycetota</taxon>
        <taxon>Actinomycetes</taxon>
        <taxon>Mycobacteriales</taxon>
        <taxon>Corynebacteriaceae</taxon>
        <taxon>Corynebacterium</taxon>
    </lineage>
</organism>
<evidence type="ECO:0000313" key="5">
    <source>
        <dbReference type="EMBL" id="SIS43410.1"/>
    </source>
</evidence>
<dbReference type="InterPro" id="IPR023631">
    <property type="entry name" value="Amidase_dom"/>
</dbReference>
<dbReference type="AlphaFoldDB" id="A0A1N7J256"/>
<protein>
    <recommendedName>
        <fullName evidence="3">amidase</fullName>
        <ecNumber evidence="3">3.5.1.4</ecNumber>
    </recommendedName>
</protein>
<dbReference type="EC" id="3.5.1.4" evidence="3"/>
<dbReference type="PANTHER" id="PTHR11895:SF7">
    <property type="entry name" value="GLUTAMYL-TRNA(GLN) AMIDOTRANSFERASE SUBUNIT A, MITOCHONDRIAL"/>
    <property type="match status" value="1"/>
</dbReference>
<dbReference type="InterPro" id="IPR036928">
    <property type="entry name" value="AS_sf"/>
</dbReference>
<dbReference type="Gene3D" id="3.90.1300.10">
    <property type="entry name" value="Amidase signature (AS) domain"/>
    <property type="match status" value="2"/>
</dbReference>
<evidence type="ECO:0000256" key="3">
    <source>
        <dbReference type="ARBA" id="ARBA00012922"/>
    </source>
</evidence>
<gene>
    <name evidence="5" type="ORF">SAMN05444817_103178</name>
</gene>
<proteinExistence type="inferred from homology"/>